<dbReference type="PROSITE" id="PS50011">
    <property type="entry name" value="PROTEIN_KINASE_DOM"/>
    <property type="match status" value="1"/>
</dbReference>
<dbReference type="InterPro" id="IPR008271">
    <property type="entry name" value="Ser/Thr_kinase_AS"/>
</dbReference>
<dbReference type="GO" id="GO:0005524">
    <property type="term" value="F:ATP binding"/>
    <property type="evidence" value="ECO:0007669"/>
    <property type="project" value="UniProtKB-KW"/>
</dbReference>
<dbReference type="InterPro" id="IPR000719">
    <property type="entry name" value="Prot_kinase_dom"/>
</dbReference>
<dbReference type="Gene3D" id="1.10.510.10">
    <property type="entry name" value="Transferase(Phosphotransferase) domain 1"/>
    <property type="match status" value="1"/>
</dbReference>
<dbReference type="GO" id="GO:0005516">
    <property type="term" value="F:calmodulin binding"/>
    <property type="evidence" value="ECO:0007669"/>
    <property type="project" value="InterPro"/>
</dbReference>
<evidence type="ECO:0000313" key="14">
    <source>
        <dbReference type="Proteomes" id="UP001230188"/>
    </source>
</evidence>
<gene>
    <name evidence="13" type="ORF">CTAYLR_010182</name>
</gene>
<feature type="domain" description="Protein kinase" evidence="12">
    <location>
        <begin position="153"/>
        <end position="412"/>
    </location>
</feature>
<keyword evidence="4" id="KW-0321">Glycogen metabolism</keyword>
<organism evidence="13 14">
    <name type="scientific">Chrysophaeum taylorii</name>
    <dbReference type="NCBI Taxonomy" id="2483200"/>
    <lineage>
        <taxon>Eukaryota</taxon>
        <taxon>Sar</taxon>
        <taxon>Stramenopiles</taxon>
        <taxon>Ochrophyta</taxon>
        <taxon>Pelagophyceae</taxon>
        <taxon>Pelagomonadales</taxon>
        <taxon>Pelagomonadaceae</taxon>
        <taxon>Chrysophaeum</taxon>
    </lineage>
</organism>
<keyword evidence="7" id="KW-0418">Kinase</keyword>
<reference evidence="13" key="1">
    <citation type="submission" date="2023-01" db="EMBL/GenBank/DDBJ databases">
        <title>Metagenome sequencing of chrysophaentin producing Chrysophaeum taylorii.</title>
        <authorList>
            <person name="Davison J."/>
            <person name="Bewley C."/>
        </authorList>
    </citation>
    <scope>NUCLEOTIDE SEQUENCE</scope>
    <source>
        <strain evidence="13">NIES-1699</strain>
    </source>
</reference>
<dbReference type="InterPro" id="IPR011009">
    <property type="entry name" value="Kinase-like_dom_sf"/>
</dbReference>
<dbReference type="FunFam" id="1.10.510.10:FF:000571">
    <property type="entry name" value="Maternal embryonic leucine zipper kinase"/>
    <property type="match status" value="1"/>
</dbReference>
<evidence type="ECO:0000256" key="5">
    <source>
        <dbReference type="ARBA" id="ARBA00022679"/>
    </source>
</evidence>
<evidence type="ECO:0000256" key="3">
    <source>
        <dbReference type="ARBA" id="ARBA00022527"/>
    </source>
</evidence>
<keyword evidence="8" id="KW-0067">ATP-binding</keyword>
<keyword evidence="14" id="KW-1185">Reference proteome</keyword>
<dbReference type="InterPro" id="IPR002291">
    <property type="entry name" value="Phosph_kin_gamma"/>
</dbReference>
<dbReference type="AlphaFoldDB" id="A0AAD7XGT9"/>
<dbReference type="SUPFAM" id="SSF56112">
    <property type="entry name" value="Protein kinase-like (PK-like)"/>
    <property type="match status" value="1"/>
</dbReference>
<evidence type="ECO:0000256" key="7">
    <source>
        <dbReference type="ARBA" id="ARBA00022777"/>
    </source>
</evidence>
<evidence type="ECO:0000256" key="10">
    <source>
        <dbReference type="ARBA" id="ARBA00025890"/>
    </source>
</evidence>
<evidence type="ECO:0000256" key="2">
    <source>
        <dbReference type="ARBA" id="ARBA00012432"/>
    </source>
</evidence>
<accession>A0AAD7XGT9</accession>
<evidence type="ECO:0000256" key="11">
    <source>
        <dbReference type="SAM" id="MobiDB-lite"/>
    </source>
</evidence>
<evidence type="ECO:0000256" key="8">
    <source>
        <dbReference type="ARBA" id="ARBA00022840"/>
    </source>
</evidence>
<dbReference type="PRINTS" id="PR01049">
    <property type="entry name" value="PHOSPHBKNASE"/>
</dbReference>
<evidence type="ECO:0000256" key="1">
    <source>
        <dbReference type="ARBA" id="ARBA00001674"/>
    </source>
</evidence>
<dbReference type="EC" id="2.7.11.19" evidence="2"/>
<proteinExistence type="predicted"/>
<dbReference type="GO" id="GO:0005977">
    <property type="term" value="P:glycogen metabolic process"/>
    <property type="evidence" value="ECO:0007669"/>
    <property type="project" value="UniProtKB-KW"/>
</dbReference>
<keyword evidence="3" id="KW-0723">Serine/threonine-protein kinase</keyword>
<comment type="catalytic activity">
    <reaction evidence="1">
        <text>2 ATP + phosphorylase b = 2 ADP + phosphorylase a.</text>
        <dbReference type="EC" id="2.7.11.19"/>
    </reaction>
</comment>
<evidence type="ECO:0000256" key="4">
    <source>
        <dbReference type="ARBA" id="ARBA00022600"/>
    </source>
</evidence>
<keyword evidence="6" id="KW-0547">Nucleotide-binding</keyword>
<dbReference type="SMART" id="SM00220">
    <property type="entry name" value="S_TKc"/>
    <property type="match status" value="1"/>
</dbReference>
<comment type="subunit">
    <text evidence="10">Hexadecamer of 4 heterotetramers, each composed of alpha, beta, gamma, and delta subunits. Alpha (PHKA1 or PHKA2) and beta (PHKB) are regulatory subunits, gamma (PHKG1 or PHKG2) is the catalytic subunit, and delta is calmodulin.</text>
</comment>
<sequence>MTTYVMPPAAAHSTVSEATLSEARSMSEAASEAATPPATPKAVFHLIQDLSDKGWTLQDIELMCNMWRAENNNNNNNNNNESKKPTRKMKLKAAATAIMASRRFYSSSSRGNSFEDASKQLPKRFKAAARAIMVANKFKASHAKRTLVDDFDFVAGGELGTGALSVVKKVLHKRTGDHFACKCVDKHRLSLKMRKALVAEATLMRELDHPNVVKLWHCYEDSRYFHIVMDLIQGGELFDRIVAKDYYNEREARDVVRTLLDVLGYLHYECAIVHRDIKPENILCVCTKDDTRIKLCDFGFAVRLDNANSTACLTKLCGTPQYVAPEILRRVPYGAAVDLWSVGVVSYILLSGYAPFGDQPSLSDNIINANYSFCTQSWARVSNEGKDFIGHLLTANPANRITAEEALIHPWIAEDGSLLEEHDLGDNLQHLMQFNAKAKFKAAAKTVIAARRIANGTSAGWTSPAAS</sequence>
<evidence type="ECO:0000256" key="9">
    <source>
        <dbReference type="ARBA" id="ARBA00023277"/>
    </source>
</evidence>
<keyword evidence="5" id="KW-0808">Transferase</keyword>
<comment type="caution">
    <text evidence="13">The sequence shown here is derived from an EMBL/GenBank/DDBJ whole genome shotgun (WGS) entry which is preliminary data.</text>
</comment>
<dbReference type="Pfam" id="PF00069">
    <property type="entry name" value="Pkinase"/>
    <property type="match status" value="1"/>
</dbReference>
<evidence type="ECO:0000259" key="12">
    <source>
        <dbReference type="PROSITE" id="PS50011"/>
    </source>
</evidence>
<evidence type="ECO:0000256" key="6">
    <source>
        <dbReference type="ARBA" id="ARBA00022741"/>
    </source>
</evidence>
<dbReference type="Proteomes" id="UP001230188">
    <property type="component" value="Unassembled WGS sequence"/>
</dbReference>
<dbReference type="PROSITE" id="PS00108">
    <property type="entry name" value="PROTEIN_KINASE_ST"/>
    <property type="match status" value="1"/>
</dbReference>
<dbReference type="GO" id="GO:0005964">
    <property type="term" value="C:phosphorylase kinase complex"/>
    <property type="evidence" value="ECO:0007669"/>
    <property type="project" value="InterPro"/>
</dbReference>
<dbReference type="CDD" id="cd05117">
    <property type="entry name" value="STKc_CAMK"/>
    <property type="match status" value="1"/>
</dbReference>
<dbReference type="PANTHER" id="PTHR24347">
    <property type="entry name" value="SERINE/THREONINE-PROTEIN KINASE"/>
    <property type="match status" value="1"/>
</dbReference>
<dbReference type="EMBL" id="JAQMWT010000643">
    <property type="protein sequence ID" value="KAJ8598783.1"/>
    <property type="molecule type" value="Genomic_DNA"/>
</dbReference>
<keyword evidence="9" id="KW-0119">Carbohydrate metabolism</keyword>
<evidence type="ECO:0000313" key="13">
    <source>
        <dbReference type="EMBL" id="KAJ8598783.1"/>
    </source>
</evidence>
<dbReference type="GO" id="GO:0004689">
    <property type="term" value="F:phosphorylase kinase activity"/>
    <property type="evidence" value="ECO:0007669"/>
    <property type="project" value="UniProtKB-EC"/>
</dbReference>
<name>A0AAD7XGT9_9STRA</name>
<feature type="region of interest" description="Disordered" evidence="11">
    <location>
        <begin position="1"/>
        <end position="36"/>
    </location>
</feature>
<protein>
    <recommendedName>
        <fullName evidence="2">phosphorylase kinase</fullName>
        <ecNumber evidence="2">2.7.11.19</ecNumber>
    </recommendedName>
</protein>
<dbReference type="Gene3D" id="3.30.200.20">
    <property type="entry name" value="Phosphorylase Kinase, domain 1"/>
    <property type="match status" value="1"/>
</dbReference>
<feature type="compositionally biased region" description="Low complexity" evidence="11">
    <location>
        <begin position="21"/>
        <end position="36"/>
    </location>
</feature>